<dbReference type="RefSeq" id="WP_123183306.1">
    <property type="nucleotide sequence ID" value="NZ_RHGB01000020.1"/>
</dbReference>
<reference evidence="1 2" key="1">
    <citation type="submission" date="2018-10" db="EMBL/GenBank/DDBJ databases">
        <title>Draft genome sequence of Zhongshania sp. DSW25-10.</title>
        <authorList>
            <person name="Oh J."/>
        </authorList>
    </citation>
    <scope>NUCLEOTIDE SEQUENCE [LARGE SCALE GENOMIC DNA]</scope>
    <source>
        <strain evidence="1 2">DSW25-10</strain>
    </source>
</reference>
<gene>
    <name evidence="1" type="ORF">D0911_15720</name>
</gene>
<dbReference type="Proteomes" id="UP000274695">
    <property type="component" value="Unassembled WGS sequence"/>
</dbReference>
<evidence type="ECO:0000313" key="1">
    <source>
        <dbReference type="EMBL" id="RNL59546.1"/>
    </source>
</evidence>
<sequence>MYFTQTDIDGKKSGSELYTSLRTAEAFEVSPQLAIVDRNAAERPALEAYIANKFATTYGATLREFLPFFLLLRAKQGVAGVLGMRRGIQGHGLFVEQYMDTPAEQLLGTLLGRPVARSSLVEIGNLVSSWRGSSQMLFIALAAQICCAGAEWAVFTATPEVQKLLSRLRVEQYALCEADGRRLGLQLAEWGSYYDSKPKVIAVNARHALKIFSKQAMTAMLLNTCHRQLAEVAESQNLRALYE</sequence>
<accession>A0ABX9VZ55</accession>
<dbReference type="EMBL" id="RHGB01000020">
    <property type="protein sequence ID" value="RNL59546.1"/>
    <property type="molecule type" value="Genomic_DNA"/>
</dbReference>
<protein>
    <submittedName>
        <fullName evidence="1">Thermostable hemolysin</fullName>
    </submittedName>
</protein>
<name>A0ABX9VZ55_9GAMM</name>
<dbReference type="InterPro" id="IPR022050">
    <property type="entry name" value="T_hemolysin"/>
</dbReference>
<organism evidence="1 2">
    <name type="scientific">Zhongshania marina</name>
    <dbReference type="NCBI Taxonomy" id="2304603"/>
    <lineage>
        <taxon>Bacteria</taxon>
        <taxon>Pseudomonadati</taxon>
        <taxon>Pseudomonadota</taxon>
        <taxon>Gammaproteobacteria</taxon>
        <taxon>Cellvibrionales</taxon>
        <taxon>Spongiibacteraceae</taxon>
        <taxon>Zhongshania</taxon>
    </lineage>
</organism>
<evidence type="ECO:0000313" key="2">
    <source>
        <dbReference type="Proteomes" id="UP000274695"/>
    </source>
</evidence>
<dbReference type="Pfam" id="PF12261">
    <property type="entry name" value="T_hemolysin"/>
    <property type="match status" value="1"/>
</dbReference>
<keyword evidence="2" id="KW-1185">Reference proteome</keyword>
<proteinExistence type="predicted"/>
<comment type="caution">
    <text evidence="1">The sequence shown here is derived from an EMBL/GenBank/DDBJ whole genome shotgun (WGS) entry which is preliminary data.</text>
</comment>